<dbReference type="AlphaFoldDB" id="A0A8H3R2K6"/>
<evidence type="ECO:0000313" key="2">
    <source>
        <dbReference type="EMBL" id="GET01661.1"/>
    </source>
</evidence>
<feature type="compositionally biased region" description="Acidic residues" evidence="1">
    <location>
        <begin position="48"/>
        <end position="97"/>
    </location>
</feature>
<proteinExistence type="predicted"/>
<gene>
    <name evidence="2" type="ORF">RCL2_002805900</name>
</gene>
<dbReference type="Proteomes" id="UP000615446">
    <property type="component" value="Unassembled WGS sequence"/>
</dbReference>
<reference evidence="2" key="1">
    <citation type="submission" date="2019-10" db="EMBL/GenBank/DDBJ databases">
        <title>Conservation and host-specific expression of non-tandemly repeated heterogenous ribosome RNA gene in arbuscular mycorrhizal fungi.</title>
        <authorList>
            <person name="Maeda T."/>
            <person name="Kobayashi Y."/>
            <person name="Nakagawa T."/>
            <person name="Ezawa T."/>
            <person name="Yamaguchi K."/>
            <person name="Bino T."/>
            <person name="Nishimoto Y."/>
            <person name="Shigenobu S."/>
            <person name="Kawaguchi M."/>
        </authorList>
    </citation>
    <scope>NUCLEOTIDE SEQUENCE</scope>
    <source>
        <strain evidence="2">HR1</strain>
    </source>
</reference>
<comment type="caution">
    <text evidence="2">The sequence shown here is derived from an EMBL/GenBank/DDBJ whole genome shotgun (WGS) entry which is preliminary data.</text>
</comment>
<evidence type="ECO:0000313" key="3">
    <source>
        <dbReference type="Proteomes" id="UP000615446"/>
    </source>
</evidence>
<dbReference type="EMBL" id="BLAL01000300">
    <property type="protein sequence ID" value="GET01661.1"/>
    <property type="molecule type" value="Genomic_DNA"/>
</dbReference>
<accession>A0A8H3R2K6</accession>
<organism evidence="2 3">
    <name type="scientific">Rhizophagus clarus</name>
    <dbReference type="NCBI Taxonomy" id="94130"/>
    <lineage>
        <taxon>Eukaryota</taxon>
        <taxon>Fungi</taxon>
        <taxon>Fungi incertae sedis</taxon>
        <taxon>Mucoromycota</taxon>
        <taxon>Glomeromycotina</taxon>
        <taxon>Glomeromycetes</taxon>
        <taxon>Glomerales</taxon>
        <taxon>Glomeraceae</taxon>
        <taxon>Rhizophagus</taxon>
    </lineage>
</organism>
<name>A0A8H3R2K6_9GLOM</name>
<sequence length="97" mass="10638">MLADGLDPYEIPGFGEPEEEESSWQPDYWGDEDPDDPANWQSGPNEPSDSDEDLSDDSSDSDEDLSDDSSDSDEDLSDDSSDSDEDLSDDSSDFDAE</sequence>
<feature type="region of interest" description="Disordered" evidence="1">
    <location>
        <begin position="1"/>
        <end position="97"/>
    </location>
</feature>
<evidence type="ECO:0000256" key="1">
    <source>
        <dbReference type="SAM" id="MobiDB-lite"/>
    </source>
</evidence>
<protein>
    <submittedName>
        <fullName evidence="2">Uncharacterized protein</fullName>
    </submittedName>
</protein>